<dbReference type="OrthoDB" id="9780815at2"/>
<organism evidence="1 2">
    <name type="scientific">Kribbella caucasensis</name>
    <dbReference type="NCBI Taxonomy" id="2512215"/>
    <lineage>
        <taxon>Bacteria</taxon>
        <taxon>Bacillati</taxon>
        <taxon>Actinomycetota</taxon>
        <taxon>Actinomycetes</taxon>
        <taxon>Propionibacteriales</taxon>
        <taxon>Kribbellaceae</taxon>
        <taxon>Kribbella</taxon>
    </lineage>
</organism>
<dbReference type="Proteomes" id="UP000295388">
    <property type="component" value="Unassembled WGS sequence"/>
</dbReference>
<accession>A0A4R6KK85</accession>
<dbReference type="AlphaFoldDB" id="A0A4R6KK85"/>
<sequence>MFVPESKPPFVGKPTIGAALAVAAVVGEDHISITPLTWDRTYGIQVDGQKELAQLKKVVEHDAPQP</sequence>
<dbReference type="RefSeq" id="WP_133799630.1">
    <property type="nucleotide sequence ID" value="NZ_SNWQ01000003.1"/>
</dbReference>
<protein>
    <submittedName>
        <fullName evidence="1">Uncharacterized protein</fullName>
    </submittedName>
</protein>
<evidence type="ECO:0000313" key="1">
    <source>
        <dbReference type="EMBL" id="TDO51737.1"/>
    </source>
</evidence>
<comment type="caution">
    <text evidence="1">The sequence shown here is derived from an EMBL/GenBank/DDBJ whole genome shotgun (WGS) entry which is preliminary data.</text>
</comment>
<dbReference type="EMBL" id="SNWQ01000003">
    <property type="protein sequence ID" value="TDO51737.1"/>
    <property type="molecule type" value="Genomic_DNA"/>
</dbReference>
<gene>
    <name evidence="1" type="ORF">EV643_103476</name>
</gene>
<name>A0A4R6KK85_9ACTN</name>
<proteinExistence type="predicted"/>
<evidence type="ECO:0000313" key="2">
    <source>
        <dbReference type="Proteomes" id="UP000295388"/>
    </source>
</evidence>
<keyword evidence="2" id="KW-1185">Reference proteome</keyword>
<reference evidence="1 2" key="1">
    <citation type="submission" date="2019-03" db="EMBL/GenBank/DDBJ databases">
        <title>Genomic Encyclopedia of Type Strains, Phase III (KMG-III): the genomes of soil and plant-associated and newly described type strains.</title>
        <authorList>
            <person name="Whitman W."/>
        </authorList>
    </citation>
    <scope>NUCLEOTIDE SEQUENCE [LARGE SCALE GENOMIC DNA]</scope>
    <source>
        <strain evidence="1 2">VKM Ac-2527</strain>
    </source>
</reference>